<evidence type="ECO:0000256" key="2">
    <source>
        <dbReference type="ARBA" id="ARBA00022803"/>
    </source>
</evidence>
<evidence type="ECO:0000313" key="5">
    <source>
        <dbReference type="EMBL" id="CAE4592970.1"/>
    </source>
</evidence>
<dbReference type="PANTHER" id="PTHR45641:SF19">
    <property type="entry name" value="NEPHROCYSTIN-3"/>
    <property type="match status" value="1"/>
</dbReference>
<dbReference type="InterPro" id="IPR011990">
    <property type="entry name" value="TPR-like_helical_dom_sf"/>
</dbReference>
<feature type="compositionally biased region" description="Low complexity" evidence="4">
    <location>
        <begin position="362"/>
        <end position="379"/>
    </location>
</feature>
<evidence type="ECO:0000256" key="4">
    <source>
        <dbReference type="SAM" id="MobiDB-lite"/>
    </source>
</evidence>
<dbReference type="Gene3D" id="1.25.40.10">
    <property type="entry name" value="Tetratricopeptide repeat domain"/>
    <property type="match status" value="2"/>
</dbReference>
<dbReference type="InterPro" id="IPR019734">
    <property type="entry name" value="TPR_rpt"/>
</dbReference>
<feature type="compositionally biased region" description="Polar residues" evidence="4">
    <location>
        <begin position="500"/>
        <end position="515"/>
    </location>
</feature>
<feature type="compositionally biased region" description="Polar residues" evidence="4">
    <location>
        <begin position="136"/>
        <end position="156"/>
    </location>
</feature>
<dbReference type="PROSITE" id="PS50005">
    <property type="entry name" value="TPR"/>
    <property type="match status" value="1"/>
</dbReference>
<feature type="region of interest" description="Disordered" evidence="4">
    <location>
        <begin position="337"/>
        <end position="395"/>
    </location>
</feature>
<feature type="region of interest" description="Disordered" evidence="4">
    <location>
        <begin position="183"/>
        <end position="203"/>
    </location>
</feature>
<evidence type="ECO:0000256" key="3">
    <source>
        <dbReference type="PROSITE-ProRule" id="PRU00339"/>
    </source>
</evidence>
<feature type="compositionally biased region" description="Polar residues" evidence="4">
    <location>
        <begin position="467"/>
        <end position="488"/>
    </location>
</feature>
<feature type="compositionally biased region" description="Basic and acidic residues" evidence="4">
    <location>
        <begin position="525"/>
        <end position="540"/>
    </location>
</feature>
<feature type="repeat" description="TPR" evidence="3">
    <location>
        <begin position="676"/>
        <end position="709"/>
    </location>
</feature>
<dbReference type="SUPFAM" id="SSF48452">
    <property type="entry name" value="TPR-like"/>
    <property type="match status" value="1"/>
</dbReference>
<feature type="compositionally biased region" description="Pro residues" evidence="4">
    <location>
        <begin position="343"/>
        <end position="361"/>
    </location>
</feature>
<feature type="compositionally biased region" description="Polar residues" evidence="4">
    <location>
        <begin position="280"/>
        <end position="303"/>
    </location>
</feature>
<feature type="compositionally biased region" description="Acidic residues" evidence="4">
    <location>
        <begin position="22"/>
        <end position="31"/>
    </location>
</feature>
<organism evidence="5">
    <name type="scientific">Ditylum brightwellii</name>
    <dbReference type="NCBI Taxonomy" id="49249"/>
    <lineage>
        <taxon>Eukaryota</taxon>
        <taxon>Sar</taxon>
        <taxon>Stramenopiles</taxon>
        <taxon>Ochrophyta</taxon>
        <taxon>Bacillariophyta</taxon>
        <taxon>Mediophyceae</taxon>
        <taxon>Lithodesmiophycidae</taxon>
        <taxon>Lithodesmiales</taxon>
        <taxon>Lithodesmiaceae</taxon>
        <taxon>Ditylum</taxon>
    </lineage>
</organism>
<keyword evidence="2 3" id="KW-0802">TPR repeat</keyword>
<feature type="region of interest" description="Disordered" evidence="4">
    <location>
        <begin position="131"/>
        <end position="162"/>
    </location>
</feature>
<feature type="compositionally biased region" description="Basic and acidic residues" evidence="4">
    <location>
        <begin position="489"/>
        <end position="499"/>
    </location>
</feature>
<feature type="region of interest" description="Disordered" evidence="4">
    <location>
        <begin position="1"/>
        <end position="93"/>
    </location>
</feature>
<dbReference type="EMBL" id="HBNS01009241">
    <property type="protein sequence ID" value="CAE4592970.1"/>
    <property type="molecule type" value="Transcribed_RNA"/>
</dbReference>
<feature type="compositionally biased region" description="Basic and acidic residues" evidence="4">
    <location>
        <begin position="185"/>
        <end position="200"/>
    </location>
</feature>
<feature type="compositionally biased region" description="Basic and acidic residues" evidence="4">
    <location>
        <begin position="250"/>
        <end position="266"/>
    </location>
</feature>
<feature type="compositionally biased region" description="Pro residues" evidence="4">
    <location>
        <begin position="380"/>
        <end position="389"/>
    </location>
</feature>
<reference evidence="5" key="1">
    <citation type="submission" date="2021-01" db="EMBL/GenBank/DDBJ databases">
        <authorList>
            <person name="Corre E."/>
            <person name="Pelletier E."/>
            <person name="Niang G."/>
            <person name="Scheremetjew M."/>
            <person name="Finn R."/>
            <person name="Kale V."/>
            <person name="Holt S."/>
            <person name="Cochrane G."/>
            <person name="Meng A."/>
            <person name="Brown T."/>
            <person name="Cohen L."/>
        </authorList>
    </citation>
    <scope>NUCLEOTIDE SEQUENCE</scope>
    <source>
        <strain evidence="5">GSO104</strain>
    </source>
</reference>
<dbReference type="Pfam" id="PF13181">
    <property type="entry name" value="TPR_8"/>
    <property type="match status" value="1"/>
</dbReference>
<protein>
    <recommendedName>
        <fullName evidence="6">MalT-like TPR region domain-containing protein</fullName>
    </recommendedName>
</protein>
<sequence>MTESEVLTDIGIAHSNGKEDLQNDADNEQSESEIAKKAARRRSARPPTLARSRAKRGVTDGDISRPPRPIRRSGEELKRSKTVGVPGITSSRYDKTDKASELFGYASSGSCFSEDFPSLKDRQNADLKLPPALDYTSINNNAGPTTPKAGNTTSKVTTKKKANKEAMMSYLVSAVFNKVKYPNSKKQEKDEKSGVGDKGAKSFRNGSITVPYDEFRTMRGFDPDALVDDDIEIEAENKLLQSYRDKTSSFKEVPAKCEDKRGNNEKETDDSDKQEEKSIETSPRSLFQDVKATTESHFQSESSFPYLSNQCNLSFSSEKNEKNTELLTKNNLILSSSTSSMKIPPPSKSLSPSRPPKPSLSPPAAALAPSTTNRDTSTSSPPPPPPPPTSKTFTDVVTSPITEEDLFAFTTITPSNFKKGRKTSIVMKDDVNGECERNMCSDENPSSGCLNSCCNWNMGDILGDVGESTTSASDGNNNSEKNEICSQEQFDKTTSKEASPRSTITKIESPTTPSVNMGGRHRRQQRQERQTKNKMHRDDNVISYVPPLPPRRITINDDLELLRKSSVSFKSMSMLGSLNSFDFSSMCMAEHMQEEIEMFLDETDSGGRMDVVCDVDGNLPQPIEQRQISAFPKNYFLSYRLLPFPIEENFEENDIHPAANNLSIDENITVNESNLVQTYQQLGDNMFDEGHYVEAVDFYERSLEQQRQEDEVEDIIDFSQTEAFHEESNSSEETYQHQQNKVRFFSRLGMACHFVGDLENALEYYEDAARQIFILKTSERSGEKEEGTMGDEGERDFELATLWIQIGMIHYSNKHYQKANNLCNDALRLTQKVSAMSVDKDYGIYHPCVLLLRHFIGILRCRQGRYEQSLSFLDDVIARRLELSKSSGYTSKERNEQINNDMNNARLLLDLGYVHLKSGDPSNGILKAKLCCETAQGMLACYRVPEEHMLVRFCDWLSSRL</sequence>
<evidence type="ECO:0008006" key="6">
    <source>
        <dbReference type="Google" id="ProtNLM"/>
    </source>
</evidence>
<dbReference type="PANTHER" id="PTHR45641">
    <property type="entry name" value="TETRATRICOPEPTIDE REPEAT PROTEIN (AFU_ORTHOLOGUE AFUA_6G03870)"/>
    <property type="match status" value="1"/>
</dbReference>
<name>A0A7S4V6N8_9STRA</name>
<evidence type="ECO:0000256" key="1">
    <source>
        <dbReference type="ARBA" id="ARBA00022737"/>
    </source>
</evidence>
<dbReference type="SMART" id="SM00028">
    <property type="entry name" value="TPR"/>
    <property type="match status" value="3"/>
</dbReference>
<dbReference type="AlphaFoldDB" id="A0A7S4V6N8"/>
<gene>
    <name evidence="5" type="ORF">DBRI00130_LOCUS7450</name>
</gene>
<proteinExistence type="predicted"/>
<feature type="region of interest" description="Disordered" evidence="4">
    <location>
        <begin position="465"/>
        <end position="545"/>
    </location>
</feature>
<feature type="region of interest" description="Disordered" evidence="4">
    <location>
        <begin position="250"/>
        <end position="303"/>
    </location>
</feature>
<accession>A0A7S4V6N8</accession>
<keyword evidence="1" id="KW-0677">Repeat</keyword>